<evidence type="ECO:0000256" key="3">
    <source>
        <dbReference type="ARBA" id="ARBA00022519"/>
    </source>
</evidence>
<organism evidence="11 12">
    <name type="scientific">Campylobacter novaezeelandiae</name>
    <dbReference type="NCBI Taxonomy" id="2267891"/>
    <lineage>
        <taxon>Bacteria</taxon>
        <taxon>Pseudomonadati</taxon>
        <taxon>Campylobacterota</taxon>
        <taxon>Epsilonproteobacteria</taxon>
        <taxon>Campylobacterales</taxon>
        <taxon>Campylobacteraceae</taxon>
        <taxon>Campylobacter</taxon>
    </lineage>
</organism>
<dbReference type="PANTHER" id="PTHR30443:SF0">
    <property type="entry name" value="PHOSPHOETHANOLAMINE TRANSFERASE EPTA"/>
    <property type="match status" value="1"/>
</dbReference>
<gene>
    <name evidence="11" type="ORF">DU473_03890</name>
</gene>
<dbReference type="GO" id="GO:0016776">
    <property type="term" value="F:phosphotransferase activity, phosphate group as acceptor"/>
    <property type="evidence" value="ECO:0007669"/>
    <property type="project" value="TreeGrafter"/>
</dbReference>
<dbReference type="GO" id="GO:0005886">
    <property type="term" value="C:plasma membrane"/>
    <property type="evidence" value="ECO:0007669"/>
    <property type="project" value="UniProtKB-SubCell"/>
</dbReference>
<sequence>MLKISWFKFVLLNSLLITCLNFNLFIFVYEKIQNTWLTLAFIVMYFLLIHTIFSLLFIKFLTKFFSIFFILSSLISIYFIYYYGVLIDSDMILNAMQTDIKEVKELLNWRLILLTLGSLILIIFIIKLKIVNSKILPTKIMSIFLALILFLCIFLPLTKTYIPFFRNYNEIRMYNTPFYQIYSLWRYYSKNIKAKEKFKIIENDAYIEDNTSKKLLILVVGETARAANYSLGGYTINDTNAYTKKEKVIFFNNVSSCGTATAISLPCMFSISKREDFSINEFQENALDILQKLGINTIWIDNNSGGCKGVCDRIKQTELYSYQYDGNLLDSLKEKLENLKNQNIIVLHLQGSHGPTYYKRYPKEFKKFLPTCDTNTLDKCSQEALINTYDNTLLYTDFILSEIITLLKEKNDFQSSLIYISDHGESLGENGLYLHGMPYAFAPKYQTHIPLIFWSNDSNLIKLAEKYKNLKLSQDNLFSSLLGYFNVKSNVYQSNYDLFNNSLKANP</sequence>
<comment type="subcellular location">
    <subcellularLocation>
        <location evidence="1">Cell inner membrane</location>
        <topology evidence="1">Multi-pass membrane protein</topology>
    </subcellularLocation>
</comment>
<dbReference type="OrthoDB" id="9786870at2"/>
<reference evidence="11 12" key="1">
    <citation type="submission" date="2018-07" db="EMBL/GenBank/DDBJ databases">
        <title>Campylobacter zealandensis sp. nov., isolated from birds and water in New Zealand.</title>
        <authorList>
            <person name="Wilkinson D.A."/>
            <person name="Biggs P.J."/>
            <person name="French N.P."/>
            <person name="Midwinter A.C."/>
        </authorList>
    </citation>
    <scope>NUCLEOTIDE SEQUENCE [LARGE SCALE GENOMIC DNA]</scope>
    <source>
        <strain evidence="11 12">B423b</strain>
    </source>
</reference>
<protein>
    <submittedName>
        <fullName evidence="11">Phosphoethanolamine--lipid A transferase</fullName>
    </submittedName>
</protein>
<evidence type="ECO:0000256" key="4">
    <source>
        <dbReference type="ARBA" id="ARBA00022679"/>
    </source>
</evidence>
<evidence type="ECO:0000256" key="1">
    <source>
        <dbReference type="ARBA" id="ARBA00004429"/>
    </source>
</evidence>
<dbReference type="AlphaFoldDB" id="A0A4Q9JWB8"/>
<name>A0A4Q9JWB8_9BACT</name>
<feature type="domain" description="Phosphoethanolamine transferase N-terminal" evidence="10">
    <location>
        <begin position="46"/>
        <end position="191"/>
    </location>
</feature>
<feature type="transmembrane region" description="Helical" evidence="8">
    <location>
        <begin position="36"/>
        <end position="58"/>
    </location>
</feature>
<evidence type="ECO:0000259" key="9">
    <source>
        <dbReference type="Pfam" id="PF00884"/>
    </source>
</evidence>
<dbReference type="InterPro" id="IPR000917">
    <property type="entry name" value="Sulfatase_N"/>
</dbReference>
<dbReference type="CDD" id="cd16017">
    <property type="entry name" value="LptA"/>
    <property type="match status" value="1"/>
</dbReference>
<evidence type="ECO:0000313" key="11">
    <source>
        <dbReference type="EMBL" id="TBR81238.1"/>
    </source>
</evidence>
<evidence type="ECO:0000256" key="2">
    <source>
        <dbReference type="ARBA" id="ARBA00022475"/>
    </source>
</evidence>
<keyword evidence="3" id="KW-0997">Cell inner membrane</keyword>
<feature type="transmembrane region" description="Helical" evidence="8">
    <location>
        <begin position="64"/>
        <end position="86"/>
    </location>
</feature>
<evidence type="ECO:0000256" key="6">
    <source>
        <dbReference type="ARBA" id="ARBA00022989"/>
    </source>
</evidence>
<dbReference type="Proteomes" id="UP000292583">
    <property type="component" value="Unassembled WGS sequence"/>
</dbReference>
<dbReference type="InterPro" id="IPR040423">
    <property type="entry name" value="PEA_transferase"/>
</dbReference>
<dbReference type="PANTHER" id="PTHR30443">
    <property type="entry name" value="INNER MEMBRANE PROTEIN"/>
    <property type="match status" value="1"/>
</dbReference>
<evidence type="ECO:0000256" key="5">
    <source>
        <dbReference type="ARBA" id="ARBA00022692"/>
    </source>
</evidence>
<feature type="transmembrane region" description="Helical" evidence="8">
    <location>
        <begin position="6"/>
        <end position="29"/>
    </location>
</feature>
<dbReference type="SUPFAM" id="SSF53649">
    <property type="entry name" value="Alkaline phosphatase-like"/>
    <property type="match status" value="1"/>
</dbReference>
<keyword evidence="4 11" id="KW-0808">Transferase</keyword>
<feature type="domain" description="Sulfatase N-terminal" evidence="9">
    <location>
        <begin position="215"/>
        <end position="486"/>
    </location>
</feature>
<keyword evidence="7 8" id="KW-0472">Membrane</keyword>
<evidence type="ECO:0000313" key="12">
    <source>
        <dbReference type="Proteomes" id="UP000292583"/>
    </source>
</evidence>
<dbReference type="InterPro" id="IPR017850">
    <property type="entry name" value="Alkaline_phosphatase_core_sf"/>
</dbReference>
<feature type="transmembrane region" description="Helical" evidence="8">
    <location>
        <begin position="140"/>
        <end position="158"/>
    </location>
</feature>
<accession>A0A4Q9JWB8</accession>
<comment type="caution">
    <text evidence="11">The sequence shown here is derived from an EMBL/GenBank/DDBJ whole genome shotgun (WGS) entry which is preliminary data.</text>
</comment>
<evidence type="ECO:0000259" key="10">
    <source>
        <dbReference type="Pfam" id="PF08019"/>
    </source>
</evidence>
<dbReference type="EMBL" id="QPGR01000006">
    <property type="protein sequence ID" value="TBR81238.1"/>
    <property type="molecule type" value="Genomic_DNA"/>
</dbReference>
<evidence type="ECO:0000256" key="7">
    <source>
        <dbReference type="ARBA" id="ARBA00023136"/>
    </source>
</evidence>
<dbReference type="InterPro" id="IPR058130">
    <property type="entry name" value="PEA_transf_C"/>
</dbReference>
<keyword evidence="5 8" id="KW-0812">Transmembrane</keyword>
<dbReference type="Gene3D" id="3.40.720.10">
    <property type="entry name" value="Alkaline Phosphatase, subunit A"/>
    <property type="match status" value="1"/>
</dbReference>
<feature type="transmembrane region" description="Helical" evidence="8">
    <location>
        <begin position="107"/>
        <end position="128"/>
    </location>
</feature>
<evidence type="ECO:0000256" key="8">
    <source>
        <dbReference type="SAM" id="Phobius"/>
    </source>
</evidence>
<keyword evidence="2" id="KW-1003">Cell membrane</keyword>
<dbReference type="Pfam" id="PF08019">
    <property type="entry name" value="EptA_B_N"/>
    <property type="match status" value="1"/>
</dbReference>
<keyword evidence="12" id="KW-1185">Reference proteome</keyword>
<keyword evidence="6 8" id="KW-1133">Transmembrane helix</keyword>
<dbReference type="NCBIfam" id="NF028537">
    <property type="entry name" value="P_eth_NH2_trans"/>
    <property type="match status" value="1"/>
</dbReference>
<proteinExistence type="predicted"/>
<dbReference type="GO" id="GO:0009244">
    <property type="term" value="P:lipopolysaccharide core region biosynthetic process"/>
    <property type="evidence" value="ECO:0007669"/>
    <property type="project" value="TreeGrafter"/>
</dbReference>
<dbReference type="InterPro" id="IPR012549">
    <property type="entry name" value="EptA-like_N"/>
</dbReference>
<dbReference type="RefSeq" id="WP_131186551.1">
    <property type="nucleotide sequence ID" value="NZ_QPGR01000006.1"/>
</dbReference>
<dbReference type="Pfam" id="PF00884">
    <property type="entry name" value="Sulfatase"/>
    <property type="match status" value="1"/>
</dbReference>